<feature type="domain" description="Acyl-CoA dehydrogenase/oxidase N-terminal" evidence="7">
    <location>
        <begin position="10"/>
        <end position="83"/>
    </location>
</feature>
<dbReference type="Gene3D" id="1.10.540.10">
    <property type="entry name" value="Acyl-CoA dehydrogenase/oxidase, N-terminal domain"/>
    <property type="match status" value="1"/>
</dbReference>
<evidence type="ECO:0000259" key="6">
    <source>
        <dbReference type="Pfam" id="PF00441"/>
    </source>
</evidence>
<dbReference type="AlphaFoldDB" id="A0A2T7UUH7"/>
<evidence type="ECO:0000313" key="8">
    <source>
        <dbReference type="EMBL" id="PVE48241.1"/>
    </source>
</evidence>
<evidence type="ECO:0000256" key="3">
    <source>
        <dbReference type="ARBA" id="ARBA00022630"/>
    </source>
</evidence>
<name>A0A2T7UUH7_9RHOB</name>
<sequence length="370" mass="38159">MTFLEHLNQSDEARMIRDTAARWAGGIADEAVRASKGFSADRWAEMADMGWLGILAGEDQGGLGMGAAEAAILAGAMGGAKLPEPFIASALVAAGALTRLPGAAAEVLLADIAAGQTIAAPAGFGLPCDSDAPCPTASADGDALVISGEVTLCEAGPATGVFLLRTGGAETGLVRLDRDAPGLVVTPYRAVDGRHLARLVLVQVRVPAEAILGRGAGAEAALAHAEALAVAALCADAVGTMDRALALTATYLNEREQFGRKLASFQSLRHLTADMMVEIEFARSMADLAAFGCDGIEAPGELLDRARARVCRAAKLVGETSIQLHGGMGMTDEMAIGHYFRRLIFLQAMLGQEAGALRRRARALAAEVAA</sequence>
<dbReference type="InterPro" id="IPR036250">
    <property type="entry name" value="AcylCo_DH-like_C"/>
</dbReference>
<organism evidence="8 9">
    <name type="scientific">Pararhodobacter aggregans</name>
    <dbReference type="NCBI Taxonomy" id="404875"/>
    <lineage>
        <taxon>Bacteria</taxon>
        <taxon>Pseudomonadati</taxon>
        <taxon>Pseudomonadota</taxon>
        <taxon>Alphaproteobacteria</taxon>
        <taxon>Rhodobacterales</taxon>
        <taxon>Paracoccaceae</taxon>
        <taxon>Pararhodobacter</taxon>
    </lineage>
</organism>
<dbReference type="InterPro" id="IPR046373">
    <property type="entry name" value="Acyl-CoA_Oxase/DH_mid-dom_sf"/>
</dbReference>
<feature type="domain" description="Acyl-CoA dehydrogenase/oxidase C-terminal" evidence="6">
    <location>
        <begin position="232"/>
        <end position="362"/>
    </location>
</feature>
<evidence type="ECO:0000259" key="7">
    <source>
        <dbReference type="Pfam" id="PF02771"/>
    </source>
</evidence>
<dbReference type="Pfam" id="PF02771">
    <property type="entry name" value="Acyl-CoA_dh_N"/>
    <property type="match status" value="1"/>
</dbReference>
<dbReference type="GO" id="GO:0003995">
    <property type="term" value="F:acyl-CoA dehydrogenase activity"/>
    <property type="evidence" value="ECO:0007669"/>
    <property type="project" value="TreeGrafter"/>
</dbReference>
<gene>
    <name evidence="8" type="ORF">DDE23_08955</name>
</gene>
<proteinExistence type="inferred from homology"/>
<dbReference type="InterPro" id="IPR037069">
    <property type="entry name" value="AcylCoA_DH/ox_N_sf"/>
</dbReference>
<dbReference type="Proteomes" id="UP000244810">
    <property type="component" value="Unassembled WGS sequence"/>
</dbReference>
<keyword evidence="9" id="KW-1185">Reference proteome</keyword>
<dbReference type="SUPFAM" id="SSF47203">
    <property type="entry name" value="Acyl-CoA dehydrogenase C-terminal domain-like"/>
    <property type="match status" value="1"/>
</dbReference>
<dbReference type="Gene3D" id="2.40.110.10">
    <property type="entry name" value="Butyryl-CoA Dehydrogenase, subunit A, domain 2"/>
    <property type="match status" value="1"/>
</dbReference>
<dbReference type="GO" id="GO:0050660">
    <property type="term" value="F:flavin adenine dinucleotide binding"/>
    <property type="evidence" value="ECO:0007669"/>
    <property type="project" value="InterPro"/>
</dbReference>
<dbReference type="InterPro" id="IPR009100">
    <property type="entry name" value="AcylCoA_DH/oxidase_NM_dom_sf"/>
</dbReference>
<dbReference type="OrthoDB" id="7328575at2"/>
<dbReference type="Gene3D" id="1.20.140.10">
    <property type="entry name" value="Butyryl-CoA Dehydrogenase, subunit A, domain 3"/>
    <property type="match status" value="1"/>
</dbReference>
<reference evidence="8 9" key="1">
    <citation type="journal article" date="2011" name="Syst. Appl. Microbiol.">
        <title>Defluviimonas denitrificans gen. nov., sp. nov., and Pararhodobacter aggregans gen. nov., sp. nov., non-phototrophic Rhodobacteraceae from the biofilter of a marine aquaculture.</title>
        <authorList>
            <person name="Foesel B.U."/>
            <person name="Drake H.L."/>
            <person name="Schramm A."/>
        </authorList>
    </citation>
    <scope>NUCLEOTIDE SEQUENCE [LARGE SCALE GENOMIC DNA]</scope>
    <source>
        <strain evidence="8 9">D1-19</strain>
    </source>
</reference>
<dbReference type="Pfam" id="PF00441">
    <property type="entry name" value="Acyl-CoA_dh_1"/>
    <property type="match status" value="1"/>
</dbReference>
<dbReference type="EMBL" id="QDDR01000003">
    <property type="protein sequence ID" value="PVE48241.1"/>
    <property type="molecule type" value="Genomic_DNA"/>
</dbReference>
<dbReference type="RefSeq" id="WP_107751614.1">
    <property type="nucleotide sequence ID" value="NZ_QBKF01000004.1"/>
</dbReference>
<dbReference type="InterPro" id="IPR013786">
    <property type="entry name" value="AcylCoA_DH/ox_N"/>
</dbReference>
<comment type="cofactor">
    <cofactor evidence="1">
        <name>FAD</name>
        <dbReference type="ChEBI" id="CHEBI:57692"/>
    </cofactor>
</comment>
<comment type="caution">
    <text evidence="8">The sequence shown here is derived from an EMBL/GenBank/DDBJ whole genome shotgun (WGS) entry which is preliminary data.</text>
</comment>
<accession>A0A2T7UUH7</accession>
<evidence type="ECO:0000256" key="5">
    <source>
        <dbReference type="ARBA" id="ARBA00023002"/>
    </source>
</evidence>
<keyword evidence="3" id="KW-0285">Flavoprotein</keyword>
<evidence type="ECO:0000256" key="2">
    <source>
        <dbReference type="ARBA" id="ARBA00009347"/>
    </source>
</evidence>
<keyword evidence="4" id="KW-0274">FAD</keyword>
<evidence type="ECO:0000256" key="1">
    <source>
        <dbReference type="ARBA" id="ARBA00001974"/>
    </source>
</evidence>
<dbReference type="SUPFAM" id="SSF56645">
    <property type="entry name" value="Acyl-CoA dehydrogenase NM domain-like"/>
    <property type="match status" value="1"/>
</dbReference>
<evidence type="ECO:0008006" key="10">
    <source>
        <dbReference type="Google" id="ProtNLM"/>
    </source>
</evidence>
<dbReference type="InterPro" id="IPR009075">
    <property type="entry name" value="AcylCo_DH/oxidase_C"/>
</dbReference>
<keyword evidence="5" id="KW-0560">Oxidoreductase</keyword>
<comment type="similarity">
    <text evidence="2">Belongs to the acyl-CoA dehydrogenase family.</text>
</comment>
<evidence type="ECO:0000256" key="4">
    <source>
        <dbReference type="ARBA" id="ARBA00022827"/>
    </source>
</evidence>
<dbReference type="PANTHER" id="PTHR43884">
    <property type="entry name" value="ACYL-COA DEHYDROGENASE"/>
    <property type="match status" value="1"/>
</dbReference>
<protein>
    <recommendedName>
        <fullName evidence="10">Acyl-CoA dehydrogenase</fullName>
    </recommendedName>
</protein>
<dbReference type="PANTHER" id="PTHR43884:SF20">
    <property type="entry name" value="ACYL-COA DEHYDROGENASE FADE28"/>
    <property type="match status" value="1"/>
</dbReference>
<evidence type="ECO:0000313" key="9">
    <source>
        <dbReference type="Proteomes" id="UP000244810"/>
    </source>
</evidence>